<dbReference type="PANTHER" id="PTHR38468">
    <property type="entry name" value="SLL0939 PROTEIN"/>
    <property type="match status" value="1"/>
</dbReference>
<reference evidence="2" key="1">
    <citation type="submission" date="2022-08" db="EMBL/GenBank/DDBJ databases">
        <title>Nisaea acidiphila sp. nov., isolated from a marine algal debris and emended description of the genus Nisaea Urios et al. 2008.</title>
        <authorList>
            <person name="Kwon K."/>
        </authorList>
    </citation>
    <scope>NUCLEOTIDE SEQUENCE</scope>
    <source>
        <strain evidence="2">MEBiC11861</strain>
    </source>
</reference>
<keyword evidence="3" id="KW-1185">Reference proteome</keyword>
<evidence type="ECO:0000313" key="2">
    <source>
        <dbReference type="EMBL" id="UUX48102.1"/>
    </source>
</evidence>
<keyword evidence="1" id="KW-0472">Membrane</keyword>
<dbReference type="Proteomes" id="UP001060336">
    <property type="component" value="Chromosome"/>
</dbReference>
<dbReference type="RefSeq" id="WP_257766610.1">
    <property type="nucleotide sequence ID" value="NZ_CP102480.1"/>
</dbReference>
<keyword evidence="1" id="KW-0812">Transmembrane</keyword>
<dbReference type="EMBL" id="CP102480">
    <property type="protein sequence ID" value="UUX48102.1"/>
    <property type="molecule type" value="Genomic_DNA"/>
</dbReference>
<feature type="transmembrane region" description="Helical" evidence="1">
    <location>
        <begin position="6"/>
        <end position="31"/>
    </location>
</feature>
<dbReference type="AlphaFoldDB" id="A0A9J7ALR9"/>
<name>A0A9J7ALR9_9PROT</name>
<evidence type="ECO:0000256" key="1">
    <source>
        <dbReference type="SAM" id="Phobius"/>
    </source>
</evidence>
<dbReference type="PANTHER" id="PTHR38468:SF1">
    <property type="entry name" value="SLL0939 PROTEIN"/>
    <property type="match status" value="1"/>
</dbReference>
<protein>
    <submittedName>
        <fullName evidence="2">DUF1622 domain-containing protein</fullName>
    </submittedName>
</protein>
<dbReference type="InterPro" id="IPR012427">
    <property type="entry name" value="DUF1622"/>
</dbReference>
<dbReference type="KEGG" id="naci:NUH88_11810"/>
<organism evidence="2 3">
    <name type="scientific">Nisaea acidiphila</name>
    <dbReference type="NCBI Taxonomy" id="1862145"/>
    <lineage>
        <taxon>Bacteria</taxon>
        <taxon>Pseudomonadati</taxon>
        <taxon>Pseudomonadota</taxon>
        <taxon>Alphaproteobacteria</taxon>
        <taxon>Rhodospirillales</taxon>
        <taxon>Thalassobaculaceae</taxon>
        <taxon>Nisaea</taxon>
    </lineage>
</organism>
<evidence type="ECO:0000313" key="3">
    <source>
        <dbReference type="Proteomes" id="UP001060336"/>
    </source>
</evidence>
<sequence>MEILELAAEVIDFVAVCLLLAGIVMATILALRECFWSEGSWAERLSGSFLITFRITLGRWLLAGLEALIVSDVLHSIYRRTLEEIGILGAIVAIRTALAYFLDHEITRVEERDEAARKQQESAK</sequence>
<dbReference type="Pfam" id="PF07784">
    <property type="entry name" value="DUF1622"/>
    <property type="match status" value="1"/>
</dbReference>
<gene>
    <name evidence="2" type="ORF">NUH88_11810</name>
</gene>
<proteinExistence type="predicted"/>
<keyword evidence="1" id="KW-1133">Transmembrane helix</keyword>
<accession>A0A9J7ALR9</accession>